<keyword evidence="1" id="KW-0472">Membrane</keyword>
<accession>A0AAE1LET8</accession>
<reference evidence="2" key="2">
    <citation type="journal article" date="2023" name="BMC Genomics">
        <title>Pest status, molecular evolution, and epigenetic factors derived from the genome assembly of Frankliniella fusca, a thysanopteran phytovirus vector.</title>
        <authorList>
            <person name="Catto M.A."/>
            <person name="Labadie P.E."/>
            <person name="Jacobson A.L."/>
            <person name="Kennedy G.G."/>
            <person name="Srinivasan R."/>
            <person name="Hunt B.G."/>
        </authorList>
    </citation>
    <scope>NUCLEOTIDE SEQUENCE</scope>
    <source>
        <strain evidence="2">PL_HMW_Pooled</strain>
    </source>
</reference>
<reference evidence="2" key="1">
    <citation type="submission" date="2021-07" db="EMBL/GenBank/DDBJ databases">
        <authorList>
            <person name="Catto M.A."/>
            <person name="Jacobson A."/>
            <person name="Kennedy G."/>
            <person name="Labadie P."/>
            <person name="Hunt B.G."/>
            <person name="Srinivasan R."/>
        </authorList>
    </citation>
    <scope>NUCLEOTIDE SEQUENCE</scope>
    <source>
        <strain evidence="2">PL_HMW_Pooled</strain>
        <tissue evidence="2">Head</tissue>
    </source>
</reference>
<name>A0AAE1LET8_9NEOP</name>
<protein>
    <submittedName>
        <fullName evidence="2">SAM and SH3 domain-containing protein 1</fullName>
    </submittedName>
</protein>
<feature type="transmembrane region" description="Helical" evidence="1">
    <location>
        <begin position="7"/>
        <end position="31"/>
    </location>
</feature>
<dbReference type="Proteomes" id="UP001219518">
    <property type="component" value="Unassembled WGS sequence"/>
</dbReference>
<sequence>MADGKRALVYWILLFFLSVGIMGAAIFQFIIKPKSALEDATTDPGLGFPHLHLTPNPVAPVVPEKGDSPLPTVTPATKDIVAVLEVTAVVLEATAVSLRHGRGPNQGPA</sequence>
<evidence type="ECO:0000313" key="3">
    <source>
        <dbReference type="Proteomes" id="UP001219518"/>
    </source>
</evidence>
<keyword evidence="3" id="KW-1185">Reference proteome</keyword>
<keyword evidence="1" id="KW-0812">Transmembrane</keyword>
<evidence type="ECO:0000313" key="2">
    <source>
        <dbReference type="EMBL" id="KAK3917058.1"/>
    </source>
</evidence>
<proteinExistence type="predicted"/>
<organism evidence="2 3">
    <name type="scientific">Frankliniella fusca</name>
    <dbReference type="NCBI Taxonomy" id="407009"/>
    <lineage>
        <taxon>Eukaryota</taxon>
        <taxon>Metazoa</taxon>
        <taxon>Ecdysozoa</taxon>
        <taxon>Arthropoda</taxon>
        <taxon>Hexapoda</taxon>
        <taxon>Insecta</taxon>
        <taxon>Pterygota</taxon>
        <taxon>Neoptera</taxon>
        <taxon>Paraneoptera</taxon>
        <taxon>Thysanoptera</taxon>
        <taxon>Terebrantia</taxon>
        <taxon>Thripoidea</taxon>
        <taxon>Thripidae</taxon>
        <taxon>Frankliniella</taxon>
    </lineage>
</organism>
<comment type="caution">
    <text evidence="2">The sequence shown here is derived from an EMBL/GenBank/DDBJ whole genome shotgun (WGS) entry which is preliminary data.</text>
</comment>
<keyword evidence="1" id="KW-1133">Transmembrane helix</keyword>
<evidence type="ECO:0000256" key="1">
    <source>
        <dbReference type="SAM" id="Phobius"/>
    </source>
</evidence>
<gene>
    <name evidence="2" type="ORF">KUF71_026065</name>
</gene>
<dbReference type="EMBL" id="JAHWGI010000674">
    <property type="protein sequence ID" value="KAK3917058.1"/>
    <property type="molecule type" value="Genomic_DNA"/>
</dbReference>
<dbReference type="AlphaFoldDB" id="A0AAE1LET8"/>